<feature type="domain" description="DM" evidence="6">
    <location>
        <begin position="46"/>
        <end position="89"/>
    </location>
</feature>
<evidence type="ECO:0000256" key="2">
    <source>
        <dbReference type="ARBA" id="ARBA00022833"/>
    </source>
</evidence>
<feature type="DNA-binding region" description="DM" evidence="5">
    <location>
        <begin position="46"/>
        <end position="89"/>
    </location>
</feature>
<keyword evidence="8" id="KW-1185">Reference proteome</keyword>
<keyword evidence="3 5" id="KW-0238">DNA-binding</keyword>
<keyword evidence="2 5" id="KW-0862">Zinc</keyword>
<evidence type="ECO:0000256" key="4">
    <source>
        <dbReference type="ARBA" id="ARBA00023242"/>
    </source>
</evidence>
<dbReference type="PROSITE" id="PS50809">
    <property type="entry name" value="DM_2"/>
    <property type="match status" value="1"/>
</dbReference>
<dbReference type="InterPro" id="IPR036407">
    <property type="entry name" value="DM_DNA-bd_sf"/>
</dbReference>
<name>A0A183V8Q6_TOXCA</name>
<protein>
    <submittedName>
        <fullName evidence="9">DM domain-containing protein</fullName>
    </submittedName>
</protein>
<dbReference type="GO" id="GO:0006355">
    <property type="term" value="P:regulation of DNA-templated transcription"/>
    <property type="evidence" value="ECO:0007669"/>
    <property type="project" value="InterPro"/>
</dbReference>
<dbReference type="AlphaFoldDB" id="A0A183V8Q6"/>
<dbReference type="GO" id="GO:0005634">
    <property type="term" value="C:nucleus"/>
    <property type="evidence" value="ECO:0007669"/>
    <property type="project" value="UniProtKB-SubCell"/>
</dbReference>
<dbReference type="Gene3D" id="4.10.1040.10">
    <property type="entry name" value="DM DNA-binding domain"/>
    <property type="match status" value="1"/>
</dbReference>
<reference evidence="9" key="1">
    <citation type="submission" date="2016-06" db="UniProtKB">
        <authorList>
            <consortium name="WormBaseParasite"/>
        </authorList>
    </citation>
    <scope>IDENTIFICATION</scope>
</reference>
<dbReference type="GO" id="GO:0043565">
    <property type="term" value="F:sequence-specific DNA binding"/>
    <property type="evidence" value="ECO:0007669"/>
    <property type="project" value="InterPro"/>
</dbReference>
<proteinExistence type="predicted"/>
<dbReference type="GO" id="GO:0046872">
    <property type="term" value="F:metal ion binding"/>
    <property type="evidence" value="ECO:0007669"/>
    <property type="project" value="UniProtKB-KW"/>
</dbReference>
<reference evidence="7 8" key="2">
    <citation type="submission" date="2018-11" db="EMBL/GenBank/DDBJ databases">
        <authorList>
            <consortium name="Pathogen Informatics"/>
        </authorList>
    </citation>
    <scope>NUCLEOTIDE SEQUENCE [LARGE SCALE GENOMIC DNA]</scope>
</reference>
<evidence type="ECO:0000313" key="9">
    <source>
        <dbReference type="WBParaSite" id="TCNE_0001712701-mRNA-1"/>
    </source>
</evidence>
<dbReference type="EMBL" id="UYWY01024171">
    <property type="protein sequence ID" value="VDM48447.1"/>
    <property type="molecule type" value="Genomic_DNA"/>
</dbReference>
<comment type="subcellular location">
    <subcellularLocation>
        <location evidence="5">Nucleus</location>
    </subcellularLocation>
</comment>
<dbReference type="SUPFAM" id="SSF82927">
    <property type="entry name" value="Cysteine-rich DNA binding domain, (DM domain)"/>
    <property type="match status" value="1"/>
</dbReference>
<dbReference type="WBParaSite" id="TCNE_0001712701-mRNA-1">
    <property type="protein sequence ID" value="TCNE_0001712701-mRNA-1"/>
    <property type="gene ID" value="TCNE_0001712701"/>
</dbReference>
<dbReference type="InterPro" id="IPR001275">
    <property type="entry name" value="DM_DNA-bd"/>
</dbReference>
<dbReference type="SMART" id="SM00301">
    <property type="entry name" value="DM"/>
    <property type="match status" value="1"/>
</dbReference>
<evidence type="ECO:0000256" key="1">
    <source>
        <dbReference type="ARBA" id="ARBA00022723"/>
    </source>
</evidence>
<evidence type="ECO:0000256" key="5">
    <source>
        <dbReference type="PROSITE-ProRule" id="PRU00070"/>
    </source>
</evidence>
<evidence type="ECO:0000313" key="8">
    <source>
        <dbReference type="Proteomes" id="UP000050794"/>
    </source>
</evidence>
<keyword evidence="1 5" id="KW-0479">Metal-binding</keyword>
<dbReference type="Proteomes" id="UP000050794">
    <property type="component" value="Unassembled WGS sequence"/>
</dbReference>
<evidence type="ECO:0000259" key="6">
    <source>
        <dbReference type="PROSITE" id="PS50809"/>
    </source>
</evidence>
<keyword evidence="4 5" id="KW-0539">Nucleus</keyword>
<accession>A0A183V8Q6</accession>
<sequence>MTNCNTSEAKSEESSLTICASPTASFADESSATTRDQAWRSRVLYCRKCDGHGKQVALKGHAPKCPYNLCECQSCSKLMTKRLHSFKKRNKSRLEAAAILTAQKKAQLAALGKYFPHRIMTIFMELFAPLAFAFTISRELYQDYCYKEGPALER</sequence>
<organism evidence="8 9">
    <name type="scientific">Toxocara canis</name>
    <name type="common">Canine roundworm</name>
    <dbReference type="NCBI Taxonomy" id="6265"/>
    <lineage>
        <taxon>Eukaryota</taxon>
        <taxon>Metazoa</taxon>
        <taxon>Ecdysozoa</taxon>
        <taxon>Nematoda</taxon>
        <taxon>Chromadorea</taxon>
        <taxon>Rhabditida</taxon>
        <taxon>Spirurina</taxon>
        <taxon>Ascaridomorpha</taxon>
        <taxon>Ascaridoidea</taxon>
        <taxon>Toxocaridae</taxon>
        <taxon>Toxocara</taxon>
    </lineage>
</organism>
<evidence type="ECO:0000256" key="3">
    <source>
        <dbReference type="ARBA" id="ARBA00023125"/>
    </source>
</evidence>
<gene>
    <name evidence="7" type="ORF">TCNE_LOCUS17126</name>
</gene>
<dbReference type="PROSITE" id="PS40000">
    <property type="entry name" value="DM_1"/>
    <property type="match status" value="1"/>
</dbReference>
<dbReference type="Pfam" id="PF00751">
    <property type="entry name" value="DM"/>
    <property type="match status" value="1"/>
</dbReference>
<evidence type="ECO:0000313" key="7">
    <source>
        <dbReference type="EMBL" id="VDM48447.1"/>
    </source>
</evidence>